<dbReference type="AlphaFoldDB" id="M2YUR2"/>
<organism evidence="4 5">
    <name type="scientific">Amycolatopsis decaplanina DSM 44594</name>
    <dbReference type="NCBI Taxonomy" id="1284240"/>
    <lineage>
        <taxon>Bacteria</taxon>
        <taxon>Bacillati</taxon>
        <taxon>Actinomycetota</taxon>
        <taxon>Actinomycetes</taxon>
        <taxon>Pseudonocardiales</taxon>
        <taxon>Pseudonocardiaceae</taxon>
        <taxon>Amycolatopsis</taxon>
    </lineage>
</organism>
<dbReference type="SUPFAM" id="SSF47336">
    <property type="entry name" value="ACP-like"/>
    <property type="match status" value="1"/>
</dbReference>
<dbReference type="PROSITE" id="PS50075">
    <property type="entry name" value="CARRIER"/>
    <property type="match status" value="1"/>
</dbReference>
<accession>M2YUR2</accession>
<protein>
    <submittedName>
        <fullName evidence="4">Modular polyketide synthase</fullName>
    </submittedName>
</protein>
<evidence type="ECO:0000256" key="1">
    <source>
        <dbReference type="ARBA" id="ARBA00022450"/>
    </source>
</evidence>
<sequence length="100" mass="10704">MSARLPDDGSVEERLADRVARVLRVAREDVRLTTLGMTSLMAMELRNLVLRDLAVTLPVSLVLRAPDISALAAEVQALMGSDRTASDAGGAVGSMERIEI</sequence>
<dbReference type="InterPro" id="IPR020806">
    <property type="entry name" value="PKS_PP-bd"/>
</dbReference>
<dbReference type="Pfam" id="PF00550">
    <property type="entry name" value="PP-binding"/>
    <property type="match status" value="1"/>
</dbReference>
<dbReference type="EMBL" id="AOHO01000012">
    <property type="protein sequence ID" value="EME65685.1"/>
    <property type="molecule type" value="Genomic_DNA"/>
</dbReference>
<keyword evidence="1" id="KW-0596">Phosphopantetheine</keyword>
<evidence type="ECO:0000256" key="2">
    <source>
        <dbReference type="ARBA" id="ARBA00022553"/>
    </source>
</evidence>
<evidence type="ECO:0000313" key="5">
    <source>
        <dbReference type="Proteomes" id="UP000054226"/>
    </source>
</evidence>
<dbReference type="InterPro" id="IPR036736">
    <property type="entry name" value="ACP-like_sf"/>
</dbReference>
<dbReference type="GO" id="GO:0031177">
    <property type="term" value="F:phosphopantetheine binding"/>
    <property type="evidence" value="ECO:0007669"/>
    <property type="project" value="InterPro"/>
</dbReference>
<gene>
    <name evidence="4" type="ORF">H074_00277</name>
</gene>
<reference evidence="4 5" key="1">
    <citation type="journal article" date="2013" name="Genome Announc.">
        <title>Draft Genome Sequence of Amycolatopsis decaplanina Strain DSM 44594T.</title>
        <authorList>
            <person name="Kaur N."/>
            <person name="Kumar S."/>
            <person name="Bala M."/>
            <person name="Raghava G.P."/>
            <person name="Mayilraj S."/>
        </authorList>
    </citation>
    <scope>NUCLEOTIDE SEQUENCE [LARGE SCALE GENOMIC DNA]</scope>
    <source>
        <strain evidence="4 5">DSM 44594</strain>
    </source>
</reference>
<dbReference type="InterPro" id="IPR009081">
    <property type="entry name" value="PP-bd_ACP"/>
</dbReference>
<dbReference type="Gene3D" id="1.10.1200.10">
    <property type="entry name" value="ACP-like"/>
    <property type="match status" value="1"/>
</dbReference>
<keyword evidence="5" id="KW-1185">Reference proteome</keyword>
<comment type="caution">
    <text evidence="4">The sequence shown here is derived from an EMBL/GenBank/DDBJ whole genome shotgun (WGS) entry which is preliminary data.</text>
</comment>
<evidence type="ECO:0000259" key="3">
    <source>
        <dbReference type="PROSITE" id="PS50075"/>
    </source>
</evidence>
<proteinExistence type="predicted"/>
<evidence type="ECO:0000313" key="4">
    <source>
        <dbReference type="EMBL" id="EME65685.1"/>
    </source>
</evidence>
<name>M2YUR2_9PSEU</name>
<dbReference type="Proteomes" id="UP000054226">
    <property type="component" value="Unassembled WGS sequence"/>
</dbReference>
<dbReference type="SMART" id="SM00823">
    <property type="entry name" value="PKS_PP"/>
    <property type="match status" value="1"/>
</dbReference>
<feature type="domain" description="Carrier" evidence="3">
    <location>
        <begin position="6"/>
        <end position="79"/>
    </location>
</feature>
<keyword evidence="2" id="KW-0597">Phosphoprotein</keyword>
<dbReference type="PATRIC" id="fig|1284240.4.peg.52"/>